<keyword evidence="4" id="KW-0808">Transferase</keyword>
<protein>
    <submittedName>
        <fullName evidence="4">Sensor histidine kinase LiaS</fullName>
        <ecNumber evidence="4">2.7.13.3</ecNumber>
    </submittedName>
</protein>
<keyword evidence="2" id="KW-1133">Transmembrane helix</keyword>
<dbReference type="EMBL" id="FMMM01000021">
    <property type="protein sequence ID" value="SCQ18904.1"/>
    <property type="molecule type" value="Genomic_DNA"/>
</dbReference>
<dbReference type="InterPro" id="IPR015943">
    <property type="entry name" value="WD40/YVTN_repeat-like_dom_sf"/>
</dbReference>
<sequence>MRYLLHICAFVIDGIRFRLVLCMYTVLWFLSFFVSPASAQPVPLPLNPKTEEYFFEEVKLPGGTPIRDVIALQEDRQGFIWLAGKHGLFRYDGHDFKIFRHTPGDDKSIVDTELWSLYMLGDTLLCVGTTHGVSLIDIRTDRITNLPNDTEGNPVGYVSCFYQDEAGILWIGGLEGLYSMKPDLSGIVHHPLPPVTKEKSLFGNRVYDIVSHTMDSNRLMLATVAGLVSFDKKKSAFHQLHPNTQATSRHSQPGVYKFVKEGNYLWVLSWISGMPRFDMATEQWENLAYPKPGDRLETTSNVWAVSDFMEKNANELWICDWDRGLFIFDKNEQQLKPLEGRSNCEALKNPRMSIFMQRDSTLWLANYDGLWRQNRKKNRFRRVNMPYSYSWIMPVWHDETTENYYFGMVHQSYGIADWSARTHSWHFLQTETDRREELSTYDIFKDHRGVLWVGTYRRGLWYVDQESRQLKRFLLPDGKQPEAIGRTIYKIFEDSRHNLWIGTGRRGIACINAQRNNLRSFLHVPGDSTSLIDGTHFRAIAEDSYGRIWIGNHRGFCTFDPPTGTFSQEIPCKLYATGIKPGETYSIVTDTTGTMWMTIVGQGLVRIRENQQGTFRFRTYQTDDGLKDLSVRYMTKDREGNLWIVNNGLLYFNPYDESFMLTDTQNGLIENLGGDDRINIDGYGNVFAGNQVGTGWTKEAQSLARSNVVNLLIEHVLVNGESFDWKMEDEVPLRLSSMDDQHNLTFRYTAVCFNEYEQVRYRYRLEGLESEWNPPTKNLEARYTNLPPGKYRFIVDVAYKGNWLGYNRTVRFEIRQAFWETPWFIAMLLLAVATIIAAIYLNRRHHLEKQRRIRLKIASDLHDDIGSTLSSISIMSSLLQVQHPEDDSCSYTRDMLHEIGTNAQNMLESMDDIIWSVLPANDEFRTLILRLREYAIPLFESKDIRFSITAPEALYSQTIVMDKRRNIFLIAKEAVNNLMKYSECTEALIEFAFSHSVLRLVISDNGKGFDPSKKYDRSGLPNMKFRAEKIGGKLSIRSEAGKGTSIKLTVKIT</sequence>
<dbReference type="PROSITE" id="PS50109">
    <property type="entry name" value="HIS_KIN"/>
    <property type="match status" value="1"/>
</dbReference>
<evidence type="ECO:0000256" key="2">
    <source>
        <dbReference type="SAM" id="Phobius"/>
    </source>
</evidence>
<dbReference type="Proteomes" id="UP000182057">
    <property type="component" value="Unassembled WGS sequence"/>
</dbReference>
<dbReference type="InterPro" id="IPR013783">
    <property type="entry name" value="Ig-like_fold"/>
</dbReference>
<keyword evidence="2" id="KW-0472">Membrane</keyword>
<dbReference type="InterPro" id="IPR005467">
    <property type="entry name" value="His_kinase_dom"/>
</dbReference>
<dbReference type="PANTHER" id="PTHR43547">
    <property type="entry name" value="TWO-COMPONENT HISTIDINE KINASE"/>
    <property type="match status" value="1"/>
</dbReference>
<dbReference type="AlphaFoldDB" id="A0A1D3UFI5"/>
<gene>
    <name evidence="4" type="primary">liaS_2</name>
    <name evidence="4" type="ORF">TFUB20_00515</name>
</gene>
<dbReference type="GO" id="GO:0000155">
    <property type="term" value="F:phosphorelay sensor kinase activity"/>
    <property type="evidence" value="ECO:0007669"/>
    <property type="project" value="InterPro"/>
</dbReference>
<dbReference type="SUPFAM" id="SSF63829">
    <property type="entry name" value="Calcium-dependent phosphotriesterase"/>
    <property type="match status" value="2"/>
</dbReference>
<dbReference type="InterPro" id="IPR011123">
    <property type="entry name" value="Y_Y_Y"/>
</dbReference>
<dbReference type="Pfam" id="PF07730">
    <property type="entry name" value="HisKA_3"/>
    <property type="match status" value="1"/>
</dbReference>
<dbReference type="EC" id="2.7.13.3" evidence="4"/>
<keyword evidence="1" id="KW-0597">Phosphoprotein</keyword>
<dbReference type="RefSeq" id="WP_060830699.1">
    <property type="nucleotide sequence ID" value="NZ_FMMM01000021.1"/>
</dbReference>
<evidence type="ECO:0000313" key="4">
    <source>
        <dbReference type="EMBL" id="SCQ18904.1"/>
    </source>
</evidence>
<dbReference type="Pfam" id="PF02518">
    <property type="entry name" value="HATPase_c"/>
    <property type="match status" value="1"/>
</dbReference>
<feature type="transmembrane region" description="Helical" evidence="2">
    <location>
        <begin position="823"/>
        <end position="842"/>
    </location>
</feature>
<evidence type="ECO:0000259" key="3">
    <source>
        <dbReference type="PROSITE" id="PS50109"/>
    </source>
</evidence>
<dbReference type="Gene3D" id="2.60.40.10">
    <property type="entry name" value="Immunoglobulins"/>
    <property type="match status" value="1"/>
</dbReference>
<dbReference type="InterPro" id="IPR011712">
    <property type="entry name" value="Sig_transdc_His_kin_sub3_dim/P"/>
</dbReference>
<dbReference type="Gene3D" id="2.130.10.10">
    <property type="entry name" value="YVTN repeat-like/Quinoprotein amine dehydrogenase"/>
    <property type="match status" value="3"/>
</dbReference>
<keyword evidence="2" id="KW-0812">Transmembrane</keyword>
<accession>A0A1D3UFI5</accession>
<dbReference type="GO" id="GO:0016020">
    <property type="term" value="C:membrane"/>
    <property type="evidence" value="ECO:0007669"/>
    <property type="project" value="InterPro"/>
</dbReference>
<dbReference type="InterPro" id="IPR003594">
    <property type="entry name" value="HATPase_dom"/>
</dbReference>
<name>A0A1D3UFI5_TANFO</name>
<proteinExistence type="predicted"/>
<dbReference type="Pfam" id="PF07494">
    <property type="entry name" value="Reg_prop"/>
    <property type="match status" value="2"/>
</dbReference>
<dbReference type="PANTHER" id="PTHR43547:SF2">
    <property type="entry name" value="HYBRID SIGNAL TRANSDUCTION HISTIDINE KINASE C"/>
    <property type="match status" value="1"/>
</dbReference>
<dbReference type="InterPro" id="IPR011110">
    <property type="entry name" value="Reg_prop"/>
</dbReference>
<dbReference type="Gene3D" id="1.20.5.1930">
    <property type="match status" value="1"/>
</dbReference>
<keyword evidence="4" id="KW-0418">Kinase</keyword>
<dbReference type="Gene3D" id="3.30.565.10">
    <property type="entry name" value="Histidine kinase-like ATPase, C-terminal domain"/>
    <property type="match status" value="1"/>
</dbReference>
<dbReference type="CDD" id="cd16917">
    <property type="entry name" value="HATPase_UhpB-NarQ-NarX-like"/>
    <property type="match status" value="1"/>
</dbReference>
<dbReference type="Pfam" id="PF07495">
    <property type="entry name" value="Y_Y_Y"/>
    <property type="match status" value="1"/>
</dbReference>
<evidence type="ECO:0000256" key="1">
    <source>
        <dbReference type="ARBA" id="ARBA00022553"/>
    </source>
</evidence>
<dbReference type="GO" id="GO:0046983">
    <property type="term" value="F:protein dimerization activity"/>
    <property type="evidence" value="ECO:0007669"/>
    <property type="project" value="InterPro"/>
</dbReference>
<feature type="domain" description="Histidine kinase" evidence="3">
    <location>
        <begin position="860"/>
        <end position="1053"/>
    </location>
</feature>
<evidence type="ECO:0000313" key="5">
    <source>
        <dbReference type="Proteomes" id="UP000182057"/>
    </source>
</evidence>
<reference evidence="4 5" key="1">
    <citation type="submission" date="2016-09" db="EMBL/GenBank/DDBJ databases">
        <authorList>
            <person name="Capua I."/>
            <person name="De Benedictis P."/>
            <person name="Joannis T."/>
            <person name="Lombin L.H."/>
            <person name="Cattoli G."/>
        </authorList>
    </citation>
    <scope>NUCLEOTIDE SEQUENCE [LARGE SCALE GENOMIC DNA]</scope>
    <source>
        <strain evidence="4 5">UB20</strain>
    </source>
</reference>
<dbReference type="SUPFAM" id="SSF55874">
    <property type="entry name" value="ATPase domain of HSP90 chaperone/DNA topoisomerase II/histidine kinase"/>
    <property type="match status" value="1"/>
</dbReference>
<dbReference type="OrthoDB" id="681130at2"/>
<organism evidence="4 5">
    <name type="scientific">Tannerella forsythia</name>
    <name type="common">Bacteroides forsythus</name>
    <dbReference type="NCBI Taxonomy" id="28112"/>
    <lineage>
        <taxon>Bacteria</taxon>
        <taxon>Pseudomonadati</taxon>
        <taxon>Bacteroidota</taxon>
        <taxon>Bacteroidia</taxon>
        <taxon>Bacteroidales</taxon>
        <taxon>Tannerellaceae</taxon>
        <taxon>Tannerella</taxon>
    </lineage>
</organism>
<dbReference type="InterPro" id="IPR036890">
    <property type="entry name" value="HATPase_C_sf"/>
</dbReference>